<dbReference type="GO" id="GO:0016020">
    <property type="term" value="C:membrane"/>
    <property type="evidence" value="ECO:0007669"/>
    <property type="project" value="UniProtKB-SubCell"/>
</dbReference>
<keyword evidence="2 6" id="KW-0812">Transmembrane</keyword>
<dbReference type="Pfam" id="PF03062">
    <property type="entry name" value="MBOAT"/>
    <property type="match status" value="1"/>
</dbReference>
<dbReference type="InterPro" id="IPR004299">
    <property type="entry name" value="MBOAT_fam"/>
</dbReference>
<evidence type="ECO:0000256" key="6">
    <source>
        <dbReference type="SAM" id="Phobius"/>
    </source>
</evidence>
<evidence type="ECO:0000313" key="7">
    <source>
        <dbReference type="Proteomes" id="UP000887566"/>
    </source>
</evidence>
<organism evidence="7 8">
    <name type="scientific">Plectus sambesii</name>
    <dbReference type="NCBI Taxonomy" id="2011161"/>
    <lineage>
        <taxon>Eukaryota</taxon>
        <taxon>Metazoa</taxon>
        <taxon>Ecdysozoa</taxon>
        <taxon>Nematoda</taxon>
        <taxon>Chromadorea</taxon>
        <taxon>Plectida</taxon>
        <taxon>Plectina</taxon>
        <taxon>Plectoidea</taxon>
        <taxon>Plectidae</taxon>
        <taxon>Plectus</taxon>
    </lineage>
</organism>
<feature type="transmembrane region" description="Helical" evidence="6">
    <location>
        <begin position="395"/>
        <end position="414"/>
    </location>
</feature>
<dbReference type="Proteomes" id="UP000887566">
    <property type="component" value="Unplaced"/>
</dbReference>
<dbReference type="WBParaSite" id="PSAMB.scaffold403size52821.g5457.t1">
    <property type="protein sequence ID" value="PSAMB.scaffold403size52821.g5457.t1"/>
    <property type="gene ID" value="PSAMB.scaffold403size52821.g5457"/>
</dbReference>
<proteinExistence type="inferred from homology"/>
<evidence type="ECO:0000313" key="8">
    <source>
        <dbReference type="WBParaSite" id="PSAMB.scaffold403size52821.g5457.t1"/>
    </source>
</evidence>
<keyword evidence="4 6" id="KW-0472">Membrane</keyword>
<feature type="transmembrane region" description="Helical" evidence="6">
    <location>
        <begin position="141"/>
        <end position="163"/>
    </location>
</feature>
<protein>
    <submittedName>
        <fullName evidence="8">Protein-cysteine N-palmitoyltransferase Rasp</fullName>
    </submittedName>
</protein>
<feature type="transmembrane region" description="Helical" evidence="6">
    <location>
        <begin position="475"/>
        <end position="495"/>
    </location>
</feature>
<feature type="transmembrane region" description="Helical" evidence="6">
    <location>
        <begin position="79"/>
        <end position="99"/>
    </location>
</feature>
<dbReference type="PANTHER" id="PTHR13285:SF22">
    <property type="entry name" value="PROTEIN-CYSTEINE N-PALMITOYLTRANSFERASE HHAT"/>
    <property type="match status" value="1"/>
</dbReference>
<feature type="transmembrane region" description="Helical" evidence="6">
    <location>
        <begin position="373"/>
        <end position="389"/>
    </location>
</feature>
<feature type="transmembrane region" description="Helical" evidence="6">
    <location>
        <begin position="294"/>
        <end position="318"/>
    </location>
</feature>
<reference evidence="8" key="1">
    <citation type="submission" date="2022-11" db="UniProtKB">
        <authorList>
            <consortium name="WormBaseParasite"/>
        </authorList>
    </citation>
    <scope>IDENTIFICATION</scope>
</reference>
<evidence type="ECO:0000256" key="4">
    <source>
        <dbReference type="ARBA" id="ARBA00023136"/>
    </source>
</evidence>
<feature type="transmembrane region" description="Helical" evidence="6">
    <location>
        <begin position="212"/>
        <end position="235"/>
    </location>
</feature>
<name>A0A914WJF1_9BILA</name>
<dbReference type="AlphaFoldDB" id="A0A914WJF1"/>
<accession>A0A914WJF1</accession>
<dbReference type="PANTHER" id="PTHR13285">
    <property type="entry name" value="ACYLTRANSFERASE"/>
    <property type="match status" value="1"/>
</dbReference>
<dbReference type="GO" id="GO:0005783">
    <property type="term" value="C:endoplasmic reticulum"/>
    <property type="evidence" value="ECO:0007669"/>
    <property type="project" value="TreeGrafter"/>
</dbReference>
<sequence>MTSSSVQHRAPLFLYPALPKWEMRLYWVVLITVLSYAYFCVYDASNHFQWGYGFSFKVHDLPFFGTRIKDTTNWEWGRWVPFALQYIPALLGHIVVFNVGEKFLPKTAWEVLTLAYSIAACSYLFTPWLVTLSIIQATFVFGMRVLTGKTMGVWIGVLPILWYTLHRTSAIHDDPFVVLLFMSYTLLSYISYNLDYLRGKHRPEENTHLKSFFRMMYYAFYLPYLVSLIVLYSDFERQLQERPKKERNWKDIIKFAARITFWWLFIEFMLHFMYFEAIFKDVRFAYKLTEDRFVSLGMAVGAFFHMKYVVIFGLPAMFARIDNMQPQEGPMCLIRVALYSKIWRNFDRGLYAFFKQYIFVPICQPTFSLPRKLFGVIISYMFVLLWHGFHHNNVVWIVLNVLELFIEIGAKSVYAIPAVKNTRERYISDRAFRRILAWLQIVPFVFGLYSNFYFLCGSKIGYAFVDRIFWGETVTLQWPFFMLITTGYFYCHVAMEVERLKQIKQEKQKET</sequence>
<keyword evidence="3 6" id="KW-1133">Transmembrane helix</keyword>
<feature type="transmembrane region" description="Helical" evidence="6">
    <location>
        <begin position="255"/>
        <end position="274"/>
    </location>
</feature>
<keyword evidence="7" id="KW-1185">Reference proteome</keyword>
<dbReference type="GO" id="GO:0016409">
    <property type="term" value="F:palmitoyltransferase activity"/>
    <property type="evidence" value="ECO:0007669"/>
    <property type="project" value="TreeGrafter"/>
</dbReference>
<comment type="subcellular location">
    <subcellularLocation>
        <location evidence="1">Membrane</location>
        <topology evidence="1">Multi-pass membrane protein</topology>
    </subcellularLocation>
</comment>
<evidence type="ECO:0000256" key="2">
    <source>
        <dbReference type="ARBA" id="ARBA00022692"/>
    </source>
</evidence>
<feature type="transmembrane region" description="Helical" evidence="6">
    <location>
        <begin position="435"/>
        <end position="455"/>
    </location>
</feature>
<comment type="similarity">
    <text evidence="5">Belongs to the membrane-bound acyltransferase family. HHAT subfamily.</text>
</comment>
<feature type="transmembrane region" description="Helical" evidence="6">
    <location>
        <begin position="111"/>
        <end position="135"/>
    </location>
</feature>
<evidence type="ECO:0000256" key="5">
    <source>
        <dbReference type="ARBA" id="ARBA00038268"/>
    </source>
</evidence>
<evidence type="ECO:0000256" key="3">
    <source>
        <dbReference type="ARBA" id="ARBA00022989"/>
    </source>
</evidence>
<dbReference type="InterPro" id="IPR051085">
    <property type="entry name" value="MB_O-acyltransferase"/>
</dbReference>
<feature type="transmembrane region" description="Helical" evidence="6">
    <location>
        <begin position="175"/>
        <end position="192"/>
    </location>
</feature>
<evidence type="ECO:0000256" key="1">
    <source>
        <dbReference type="ARBA" id="ARBA00004141"/>
    </source>
</evidence>
<feature type="transmembrane region" description="Helical" evidence="6">
    <location>
        <begin position="25"/>
        <end position="45"/>
    </location>
</feature>